<sequence>MDYLDYFDWMLYQNADNALRYRIIRERRDPIQLYTELEFRERFGFYKRSVLALLDMVGPYLEHNTNKNFALSPKLQLLCGLRIFRTGTYQIVAGDLMNIHRTTAGRAFHSVVNSLLAIKPLYVSMPSNHEQCLQNKINFHRFGAFPNIIGAIDCVHIPILCPPGDHNEIYRNRKNFFSINTQVISDANMKILNVADPIEPENDNYQFHVEDNAEGNEVRRSIILNYFS</sequence>
<reference evidence="1 2" key="1">
    <citation type="journal article" date="2023" name="Insect Mol. Biol.">
        <title>Genome sequencing provides insights into the evolution of gene families encoding plant cell wall-degrading enzymes in longhorned beetles.</title>
        <authorList>
            <person name="Shin N.R."/>
            <person name="Okamura Y."/>
            <person name="Kirsch R."/>
            <person name="Pauchet Y."/>
        </authorList>
    </citation>
    <scope>NUCLEOTIDE SEQUENCE [LARGE SCALE GENOMIC DNA]</scope>
    <source>
        <strain evidence="1">EAD_L_NR</strain>
    </source>
</reference>
<evidence type="ECO:0008006" key="3">
    <source>
        <dbReference type="Google" id="ProtNLM"/>
    </source>
</evidence>
<comment type="caution">
    <text evidence="1">The sequence shown here is derived from an EMBL/GenBank/DDBJ whole genome shotgun (WGS) entry which is preliminary data.</text>
</comment>
<proteinExistence type="predicted"/>
<organism evidence="1 2">
    <name type="scientific">Exocentrus adspersus</name>
    <dbReference type="NCBI Taxonomy" id="1586481"/>
    <lineage>
        <taxon>Eukaryota</taxon>
        <taxon>Metazoa</taxon>
        <taxon>Ecdysozoa</taxon>
        <taxon>Arthropoda</taxon>
        <taxon>Hexapoda</taxon>
        <taxon>Insecta</taxon>
        <taxon>Pterygota</taxon>
        <taxon>Neoptera</taxon>
        <taxon>Endopterygota</taxon>
        <taxon>Coleoptera</taxon>
        <taxon>Polyphaga</taxon>
        <taxon>Cucujiformia</taxon>
        <taxon>Chrysomeloidea</taxon>
        <taxon>Cerambycidae</taxon>
        <taxon>Lamiinae</taxon>
        <taxon>Acanthocinini</taxon>
        <taxon>Exocentrus</taxon>
    </lineage>
</organism>
<name>A0AAV8VE57_9CUCU</name>
<dbReference type="AlphaFoldDB" id="A0AAV8VE57"/>
<gene>
    <name evidence="1" type="ORF">NQ315_006099</name>
</gene>
<dbReference type="Proteomes" id="UP001159042">
    <property type="component" value="Unassembled WGS sequence"/>
</dbReference>
<evidence type="ECO:0000313" key="2">
    <source>
        <dbReference type="Proteomes" id="UP001159042"/>
    </source>
</evidence>
<dbReference type="EMBL" id="JANEYG010000130">
    <property type="protein sequence ID" value="KAJ8912433.1"/>
    <property type="molecule type" value="Genomic_DNA"/>
</dbReference>
<accession>A0AAV8VE57</accession>
<protein>
    <recommendedName>
        <fullName evidence="3">Nuclease HARBI1</fullName>
    </recommendedName>
</protein>
<keyword evidence="2" id="KW-1185">Reference proteome</keyword>
<evidence type="ECO:0000313" key="1">
    <source>
        <dbReference type="EMBL" id="KAJ8912433.1"/>
    </source>
</evidence>